<dbReference type="SUPFAM" id="SSF53448">
    <property type="entry name" value="Nucleotide-diphospho-sugar transferases"/>
    <property type="match status" value="1"/>
</dbReference>
<organism evidence="2">
    <name type="scientific">Hydrogenobacter sp</name>
    <dbReference type="NCBI Taxonomy" id="2152829"/>
    <lineage>
        <taxon>Bacteria</taxon>
        <taxon>Pseudomonadati</taxon>
        <taxon>Aquificota</taxon>
        <taxon>Aquificia</taxon>
        <taxon>Aquificales</taxon>
        <taxon>Aquificaceae</taxon>
        <taxon>Hydrogenobacter</taxon>
    </lineage>
</organism>
<dbReference type="GO" id="GO:0016758">
    <property type="term" value="F:hexosyltransferase activity"/>
    <property type="evidence" value="ECO:0007669"/>
    <property type="project" value="UniProtKB-ARBA"/>
</dbReference>
<gene>
    <name evidence="2" type="ORF">ENO47_09075</name>
</gene>
<reference evidence="2" key="1">
    <citation type="journal article" date="2020" name="mSystems">
        <title>Genome- and Community-Level Interaction Insights into Carbon Utilization and Element Cycling Functions of Hydrothermarchaeota in Hydrothermal Sediment.</title>
        <authorList>
            <person name="Zhou Z."/>
            <person name="Liu Y."/>
            <person name="Xu W."/>
            <person name="Pan J."/>
            <person name="Luo Z.H."/>
            <person name="Li M."/>
        </authorList>
    </citation>
    <scope>NUCLEOTIDE SEQUENCE [LARGE SCALE GENOMIC DNA]</scope>
    <source>
        <strain evidence="2">SpSt-132</strain>
    </source>
</reference>
<dbReference type="AlphaFoldDB" id="A0A7C2ZFW1"/>
<dbReference type="InterPro" id="IPR001173">
    <property type="entry name" value="Glyco_trans_2-like"/>
</dbReference>
<dbReference type="InterPro" id="IPR029044">
    <property type="entry name" value="Nucleotide-diphossugar_trans"/>
</dbReference>
<sequence>MVSVIIPLYNGEKFIRKTIQSILNQTYKDVEIIIVDDCSTDNSKEVIFNEFGGLIGKKIIYVRNQENMERSYTRNRGFEVSKGEYVFFLDADDEWEEDYIESSLKELEKYHIVYSVPRTFIDQDSKVIRVSKKRIPEDVGKLIFSGQIGYPSASAFRREAFLGYREDVLHREDWEIYIRSYLSGLKIKVVDNNKVRIREHPYRSSKNMRKFFLATMRVYQEYKERVPLEYKKDFLFHMADISFRVGNLPLGWKFFFESLSLEVVKNPRNLLTLLKRGFRIDRYVDYLKNPI</sequence>
<protein>
    <submittedName>
        <fullName evidence="2">Glycosyltransferase family 2 protein</fullName>
    </submittedName>
</protein>
<dbReference type="CDD" id="cd00761">
    <property type="entry name" value="Glyco_tranf_GTA_type"/>
    <property type="match status" value="1"/>
</dbReference>
<name>A0A7C2ZFW1_9AQUI</name>
<evidence type="ECO:0000259" key="1">
    <source>
        <dbReference type="Pfam" id="PF00535"/>
    </source>
</evidence>
<keyword evidence="2" id="KW-0808">Transferase</keyword>
<proteinExistence type="predicted"/>
<dbReference type="EMBL" id="DSFP01000076">
    <property type="protein sequence ID" value="HEW46790.1"/>
    <property type="molecule type" value="Genomic_DNA"/>
</dbReference>
<accession>A0A7C2ZFW1</accession>
<dbReference type="PANTHER" id="PTHR22916:SF3">
    <property type="entry name" value="UDP-GLCNAC:BETAGAL BETA-1,3-N-ACETYLGLUCOSAMINYLTRANSFERASE-LIKE PROTEIN 1"/>
    <property type="match status" value="1"/>
</dbReference>
<dbReference type="Pfam" id="PF00535">
    <property type="entry name" value="Glycos_transf_2"/>
    <property type="match status" value="1"/>
</dbReference>
<dbReference type="Gene3D" id="3.90.550.10">
    <property type="entry name" value="Spore Coat Polysaccharide Biosynthesis Protein SpsA, Chain A"/>
    <property type="match status" value="1"/>
</dbReference>
<evidence type="ECO:0000313" key="2">
    <source>
        <dbReference type="EMBL" id="HEW46790.1"/>
    </source>
</evidence>
<comment type="caution">
    <text evidence="2">The sequence shown here is derived from an EMBL/GenBank/DDBJ whole genome shotgun (WGS) entry which is preliminary data.</text>
</comment>
<feature type="domain" description="Glycosyltransferase 2-like" evidence="1">
    <location>
        <begin position="3"/>
        <end position="161"/>
    </location>
</feature>
<dbReference type="PANTHER" id="PTHR22916">
    <property type="entry name" value="GLYCOSYLTRANSFERASE"/>
    <property type="match status" value="1"/>
</dbReference>